<feature type="transmembrane region" description="Helical" evidence="1">
    <location>
        <begin position="75"/>
        <end position="93"/>
    </location>
</feature>
<evidence type="ECO:0000313" key="3">
    <source>
        <dbReference type="Proteomes" id="UP001409291"/>
    </source>
</evidence>
<keyword evidence="1" id="KW-1133">Transmembrane helix</keyword>
<evidence type="ECO:0000256" key="1">
    <source>
        <dbReference type="SAM" id="Phobius"/>
    </source>
</evidence>
<evidence type="ECO:0000313" key="2">
    <source>
        <dbReference type="EMBL" id="MEN5380653.1"/>
    </source>
</evidence>
<dbReference type="EMBL" id="JBDJNQ010000022">
    <property type="protein sequence ID" value="MEN5380653.1"/>
    <property type="molecule type" value="Genomic_DNA"/>
</dbReference>
<comment type="caution">
    <text evidence="2">The sequence shown here is derived from an EMBL/GenBank/DDBJ whole genome shotgun (WGS) entry which is preliminary data.</text>
</comment>
<feature type="transmembrane region" description="Helical" evidence="1">
    <location>
        <begin position="48"/>
        <end position="69"/>
    </location>
</feature>
<reference evidence="2 3" key="1">
    <citation type="submission" date="2024-04" db="EMBL/GenBank/DDBJ databases">
        <title>WGS of bacteria from Torrens River.</title>
        <authorList>
            <person name="Wyrsch E.R."/>
            <person name="Drigo B."/>
        </authorList>
    </citation>
    <scope>NUCLEOTIDE SEQUENCE [LARGE SCALE GENOMIC DNA]</scope>
    <source>
        <strain evidence="2 3">TWI391</strain>
    </source>
</reference>
<dbReference type="RefSeq" id="WP_346583564.1">
    <property type="nucleotide sequence ID" value="NZ_JBDJNQ010000022.1"/>
</dbReference>
<name>A0ABV0C280_9SPHI</name>
<keyword evidence="1" id="KW-0812">Transmembrane</keyword>
<gene>
    <name evidence="2" type="ORF">ABE541_25555</name>
</gene>
<protein>
    <submittedName>
        <fullName evidence="2">Uncharacterized protein</fullName>
    </submittedName>
</protein>
<keyword evidence="1" id="KW-0472">Membrane</keyword>
<organism evidence="2 3">
    <name type="scientific">Sphingobacterium kitahiroshimense</name>
    <dbReference type="NCBI Taxonomy" id="470446"/>
    <lineage>
        <taxon>Bacteria</taxon>
        <taxon>Pseudomonadati</taxon>
        <taxon>Bacteroidota</taxon>
        <taxon>Sphingobacteriia</taxon>
        <taxon>Sphingobacteriales</taxon>
        <taxon>Sphingobacteriaceae</taxon>
        <taxon>Sphingobacterium</taxon>
    </lineage>
</organism>
<dbReference type="Proteomes" id="UP001409291">
    <property type="component" value="Unassembled WGS sequence"/>
</dbReference>
<sequence>MKKLDVNLILTATSLIIAFGYVYFYMLSGRNQNPLTYRYQKVLNDKNLIIKHLIFGCSLSLIGIVRFSSLTLETYLFSPLIFIILLLISNTVIKKIYKRNILIETFNRYSFAPRLNKKATFLDISFGLLIGIISLVGPLLLKYDKFDEINQERKNFKSHKHTAYYKGLTQWRVKS</sequence>
<feature type="transmembrane region" description="Helical" evidence="1">
    <location>
        <begin position="6"/>
        <end position="27"/>
    </location>
</feature>
<feature type="transmembrane region" description="Helical" evidence="1">
    <location>
        <begin position="121"/>
        <end position="141"/>
    </location>
</feature>
<keyword evidence="3" id="KW-1185">Reference proteome</keyword>
<accession>A0ABV0C280</accession>
<proteinExistence type="predicted"/>